<dbReference type="InterPro" id="IPR036390">
    <property type="entry name" value="WH_DNA-bd_sf"/>
</dbReference>
<dbReference type="Gene3D" id="3.40.50.300">
    <property type="entry name" value="P-loop containing nucleotide triphosphate hydrolases"/>
    <property type="match status" value="1"/>
</dbReference>
<comment type="similarity">
    <text evidence="3">Belongs to the FtsK/SpoIIIE/SftA family.</text>
</comment>
<dbReference type="InterPro" id="IPR050206">
    <property type="entry name" value="FtsK/SpoIIIE/SftA"/>
</dbReference>
<sequence length="840" mass="89886">MSFLKKRKPAAVRNDAPALPPKLSRLLHLATGLALTLGVLLLVAALASYSPDDNAWSHSADLPYTHNWMGAPGAWLSDILLFVFGLSAWWLPLYAALMVWFGQRDDERFSPELLSWAGLAVYGGFTVLLLSSSAFEAIRLYSLDVALPLSAGGIVGDMLGKTLHRALGFNGASLLLMIAMLVGFSAFTHVSWLNLMEAIGAGVEYLALAVRRLWQRSLGEEMLDTPHAGSPASQAPAAEVASEPVADSPAEEAPAAPLASGSRIEPRLGDEPTLADEHPAQADIAAQADSPADHHAATASAASHEPPVLALDSEDEPTSATERDSPTAAMPEAQPSTVPAQVPRRHGPPRLLLPSAPLPPDTLLQRLPPDAATDEETVDKTRVEQALLALGVPATVLSAHVGPVVIRYEFEAGDAIAPERRATLARELTQALAVDSLRLLDSVPGKSCMALEHPRRQRQPILLSVALRSPAWRNSPSRLTLALGVDSSGQPMTADLARMPHVLLAGAPGSGKTTALHAMLLSLLYKATPEEARLLLIDPEHSLAAYRELPHLLAPVVSDMQQAALALGWCMSEMERRYQLMARLGVRNLASYNQKLREADSRDERIADPFSEPDDLKPLELMPAIVVVVNELAELMAQGGKQVEERLARLAQKARAAGIHLVLATGRASAEVITGLIKANIPTRMAFQVASKVDSRLILEQMGAETLLGQGDMLYKPPGSDYALRVHGADVSPADISQVTEFVRRTGKPDYVDGLLEGAPSVGLPRPHRVADPSEVALDPLYDDAVALVRQLDKATVMLLQNEFNIGATRAIRLLDSLELTGVISAADANGHRKVLAVSL</sequence>
<keyword evidence="11" id="KW-0238">DNA-binding</keyword>
<dbReference type="PANTHER" id="PTHR22683:SF41">
    <property type="entry name" value="DNA TRANSLOCASE FTSK"/>
    <property type="match status" value="1"/>
</dbReference>
<dbReference type="GO" id="GO:0003677">
    <property type="term" value="F:DNA binding"/>
    <property type="evidence" value="ECO:0007669"/>
    <property type="project" value="UniProtKB-KW"/>
</dbReference>
<feature type="domain" description="FtsK" evidence="19">
    <location>
        <begin position="489"/>
        <end position="696"/>
    </location>
</feature>
<dbReference type="Gene3D" id="3.30.980.40">
    <property type="match status" value="1"/>
</dbReference>
<dbReference type="GO" id="GO:0005524">
    <property type="term" value="F:ATP binding"/>
    <property type="evidence" value="ECO:0007669"/>
    <property type="project" value="UniProtKB-UniRule"/>
</dbReference>
<feature type="transmembrane region" description="Helical" evidence="18">
    <location>
        <begin position="113"/>
        <end position="135"/>
    </location>
</feature>
<keyword evidence="5" id="KW-0132">Cell division</keyword>
<evidence type="ECO:0000313" key="21">
    <source>
        <dbReference type="Proteomes" id="UP000247555"/>
    </source>
</evidence>
<dbReference type="SUPFAM" id="SSF46785">
    <property type="entry name" value="Winged helix' DNA-binding domain"/>
    <property type="match status" value="1"/>
</dbReference>
<evidence type="ECO:0000256" key="11">
    <source>
        <dbReference type="ARBA" id="ARBA00023125"/>
    </source>
</evidence>
<dbReference type="InterPro" id="IPR027417">
    <property type="entry name" value="P-loop_NTPase"/>
</dbReference>
<feature type="region of interest" description="Disordered" evidence="17">
    <location>
        <begin position="286"/>
        <end position="367"/>
    </location>
</feature>
<dbReference type="InterPro" id="IPR003593">
    <property type="entry name" value="AAA+_ATPase"/>
</dbReference>
<dbReference type="EMBL" id="QJKI01000001">
    <property type="protein sequence ID" value="PXX82072.1"/>
    <property type="molecule type" value="Genomic_DNA"/>
</dbReference>
<feature type="compositionally biased region" description="Basic and acidic residues" evidence="17">
    <location>
        <begin position="264"/>
        <end position="274"/>
    </location>
</feature>
<dbReference type="Proteomes" id="UP000247555">
    <property type="component" value="Unassembled WGS sequence"/>
</dbReference>
<evidence type="ECO:0000256" key="17">
    <source>
        <dbReference type="SAM" id="MobiDB-lite"/>
    </source>
</evidence>
<dbReference type="SMART" id="SM00382">
    <property type="entry name" value="AAA"/>
    <property type="match status" value="1"/>
</dbReference>
<feature type="compositionally biased region" description="Low complexity" evidence="17">
    <location>
        <begin position="297"/>
        <end position="307"/>
    </location>
</feature>
<dbReference type="GO" id="GO:0007059">
    <property type="term" value="P:chromosome segregation"/>
    <property type="evidence" value="ECO:0007669"/>
    <property type="project" value="UniProtKB-KW"/>
</dbReference>
<keyword evidence="9 16" id="KW-0067">ATP-binding</keyword>
<comment type="caution">
    <text evidence="20">The sequence shown here is derived from an EMBL/GenBank/DDBJ whole genome shotgun (WGS) entry which is preliminary data.</text>
</comment>
<dbReference type="Pfam" id="PF17854">
    <property type="entry name" value="FtsK_alpha"/>
    <property type="match status" value="1"/>
</dbReference>
<feature type="transmembrane region" description="Helical" evidence="18">
    <location>
        <begin position="167"/>
        <end position="187"/>
    </location>
</feature>
<evidence type="ECO:0000256" key="16">
    <source>
        <dbReference type="PROSITE-ProRule" id="PRU00289"/>
    </source>
</evidence>
<keyword evidence="10 18" id="KW-1133">Transmembrane helix</keyword>
<evidence type="ECO:0000256" key="2">
    <source>
        <dbReference type="ARBA" id="ARBA00004651"/>
    </source>
</evidence>
<dbReference type="SMART" id="SM00843">
    <property type="entry name" value="Ftsk_gamma"/>
    <property type="match status" value="1"/>
</dbReference>
<accession>A0A318KZN4</accession>
<dbReference type="InterPro" id="IPR036388">
    <property type="entry name" value="WH-like_DNA-bd_sf"/>
</dbReference>
<feature type="transmembrane region" description="Helical" evidence="18">
    <location>
        <begin position="79"/>
        <end position="101"/>
    </location>
</feature>
<dbReference type="InterPro" id="IPR041027">
    <property type="entry name" value="FtsK_alpha"/>
</dbReference>
<evidence type="ECO:0000256" key="3">
    <source>
        <dbReference type="ARBA" id="ARBA00006474"/>
    </source>
</evidence>
<gene>
    <name evidence="20" type="ORF">DFR34_101306</name>
</gene>
<evidence type="ECO:0000256" key="15">
    <source>
        <dbReference type="ARBA" id="ARBA00025923"/>
    </source>
</evidence>
<evidence type="ECO:0000256" key="8">
    <source>
        <dbReference type="ARBA" id="ARBA00022829"/>
    </source>
</evidence>
<dbReference type="GO" id="GO:0005886">
    <property type="term" value="C:plasma membrane"/>
    <property type="evidence" value="ECO:0007669"/>
    <property type="project" value="UniProtKB-SubCell"/>
</dbReference>
<dbReference type="OrthoDB" id="9807790at2"/>
<dbReference type="RefSeq" id="WP_110389364.1">
    <property type="nucleotide sequence ID" value="NZ_QJKI01000001.1"/>
</dbReference>
<evidence type="ECO:0000259" key="19">
    <source>
        <dbReference type="PROSITE" id="PS50901"/>
    </source>
</evidence>
<keyword evidence="12 18" id="KW-0472">Membrane</keyword>
<keyword evidence="6 18" id="KW-0812">Transmembrane</keyword>
<evidence type="ECO:0000256" key="13">
    <source>
        <dbReference type="ARBA" id="ARBA00023306"/>
    </source>
</evidence>
<dbReference type="AlphaFoldDB" id="A0A318KZN4"/>
<organism evidence="20 21">
    <name type="scientific">Rivihabitans pingtungensis</name>
    <dbReference type="NCBI Taxonomy" id="1054498"/>
    <lineage>
        <taxon>Bacteria</taxon>
        <taxon>Pseudomonadati</taxon>
        <taxon>Pseudomonadota</taxon>
        <taxon>Betaproteobacteria</taxon>
        <taxon>Neisseriales</taxon>
        <taxon>Aquaspirillaceae</taxon>
        <taxon>Rivihabitans</taxon>
    </lineage>
</organism>
<feature type="binding site" evidence="16">
    <location>
        <begin position="506"/>
        <end position="513"/>
    </location>
    <ligand>
        <name>ATP</name>
        <dbReference type="ChEBI" id="CHEBI:30616"/>
    </ligand>
</feature>
<comment type="subunit">
    <text evidence="15">Homohexamer. Forms a ring that surrounds DNA.</text>
</comment>
<evidence type="ECO:0000256" key="12">
    <source>
        <dbReference type="ARBA" id="ARBA00023136"/>
    </source>
</evidence>
<dbReference type="Pfam" id="PF09397">
    <property type="entry name" value="FtsK_gamma"/>
    <property type="match status" value="1"/>
</dbReference>
<keyword evidence="21" id="KW-1185">Reference proteome</keyword>
<evidence type="ECO:0000256" key="9">
    <source>
        <dbReference type="ARBA" id="ARBA00022840"/>
    </source>
</evidence>
<evidence type="ECO:0000256" key="6">
    <source>
        <dbReference type="ARBA" id="ARBA00022692"/>
    </source>
</evidence>
<dbReference type="Pfam" id="PF13491">
    <property type="entry name" value="FtsK_4TM"/>
    <property type="match status" value="1"/>
</dbReference>
<feature type="transmembrane region" description="Helical" evidence="18">
    <location>
        <begin position="26"/>
        <end position="49"/>
    </location>
</feature>
<dbReference type="Pfam" id="PF01580">
    <property type="entry name" value="FtsK_SpoIIIE"/>
    <property type="match status" value="1"/>
</dbReference>
<dbReference type="InterPro" id="IPR018541">
    <property type="entry name" value="Ftsk_gamma"/>
</dbReference>
<keyword evidence="13" id="KW-0131">Cell cycle</keyword>
<keyword evidence="7 16" id="KW-0547">Nucleotide-binding</keyword>
<comment type="subcellular location">
    <subcellularLocation>
        <location evidence="1">Cell inner membrane</location>
    </subcellularLocation>
    <subcellularLocation>
        <location evidence="2">Cell membrane</location>
        <topology evidence="2">Multi-pass membrane protein</topology>
    </subcellularLocation>
</comment>
<comment type="function">
    <text evidence="14">Essential cell division protein that coordinates cell division and chromosome segregation. The N-terminus is involved in assembly of the cell-division machinery. The C-terminus functions as a DNA motor that moves dsDNA in an ATP-dependent manner towards the dif recombination site, which is located within the replication terminus region. Translocation stops specifically at Xer-dif sites, where FtsK interacts with the Xer recombinase, allowing activation of chromosome unlinking by recombination. FtsK orienting polar sequences (KOPS) guide the direction of DNA translocation. FtsK can remove proteins from DNA as it translocates, but translocation stops specifically at XerCD-dif site, thereby preventing removal of XerC and XerD from dif.</text>
</comment>
<dbReference type="GO" id="GO:0051301">
    <property type="term" value="P:cell division"/>
    <property type="evidence" value="ECO:0007669"/>
    <property type="project" value="UniProtKB-KW"/>
</dbReference>
<evidence type="ECO:0000256" key="7">
    <source>
        <dbReference type="ARBA" id="ARBA00022741"/>
    </source>
</evidence>
<dbReference type="Gene3D" id="1.10.10.10">
    <property type="entry name" value="Winged helix-like DNA-binding domain superfamily/Winged helix DNA-binding domain"/>
    <property type="match status" value="1"/>
</dbReference>
<feature type="region of interest" description="Disordered" evidence="17">
    <location>
        <begin position="224"/>
        <end position="274"/>
    </location>
</feature>
<evidence type="ECO:0000256" key="5">
    <source>
        <dbReference type="ARBA" id="ARBA00022618"/>
    </source>
</evidence>
<evidence type="ECO:0000256" key="10">
    <source>
        <dbReference type="ARBA" id="ARBA00022989"/>
    </source>
</evidence>
<reference evidence="20 21" key="1">
    <citation type="submission" date="2018-05" db="EMBL/GenBank/DDBJ databases">
        <title>Genomic Encyclopedia of Type Strains, Phase IV (KMG-IV): sequencing the most valuable type-strain genomes for metagenomic binning, comparative biology and taxonomic classification.</title>
        <authorList>
            <person name="Goeker M."/>
        </authorList>
    </citation>
    <scope>NUCLEOTIDE SEQUENCE [LARGE SCALE GENOMIC DNA]</scope>
    <source>
        <strain evidence="20 21">DSM 29661</strain>
    </source>
</reference>
<dbReference type="PANTHER" id="PTHR22683">
    <property type="entry name" value="SPORULATION PROTEIN RELATED"/>
    <property type="match status" value="1"/>
</dbReference>
<feature type="transmembrane region" description="Helical" evidence="18">
    <location>
        <begin position="141"/>
        <end position="160"/>
    </location>
</feature>
<dbReference type="InterPro" id="IPR002543">
    <property type="entry name" value="FtsK_dom"/>
</dbReference>
<evidence type="ECO:0000256" key="14">
    <source>
        <dbReference type="ARBA" id="ARBA00024784"/>
    </source>
</evidence>
<keyword evidence="4" id="KW-1003">Cell membrane</keyword>
<protein>
    <submittedName>
        <fullName evidence="20">DNA translocase FtsK</fullName>
    </submittedName>
</protein>
<dbReference type="SUPFAM" id="SSF52540">
    <property type="entry name" value="P-loop containing nucleoside triphosphate hydrolases"/>
    <property type="match status" value="1"/>
</dbReference>
<evidence type="ECO:0000256" key="4">
    <source>
        <dbReference type="ARBA" id="ARBA00022475"/>
    </source>
</evidence>
<proteinExistence type="inferred from homology"/>
<dbReference type="PROSITE" id="PS50901">
    <property type="entry name" value="FTSK"/>
    <property type="match status" value="1"/>
</dbReference>
<evidence type="ECO:0000256" key="1">
    <source>
        <dbReference type="ARBA" id="ARBA00004533"/>
    </source>
</evidence>
<name>A0A318KZN4_9NEIS</name>
<evidence type="ECO:0000313" key="20">
    <source>
        <dbReference type="EMBL" id="PXX82072.1"/>
    </source>
</evidence>
<feature type="compositionally biased region" description="Low complexity" evidence="17">
    <location>
        <begin position="230"/>
        <end position="262"/>
    </location>
</feature>
<keyword evidence="8" id="KW-0159">Chromosome partition</keyword>
<evidence type="ECO:0000256" key="18">
    <source>
        <dbReference type="SAM" id="Phobius"/>
    </source>
</evidence>
<dbReference type="InterPro" id="IPR025199">
    <property type="entry name" value="FtsK_4TM"/>
</dbReference>